<reference evidence="7" key="2">
    <citation type="submission" date="2011-02" db="EMBL/GenBank/DDBJ databases">
        <title>The complete genome of Fluviicola taffensis DSM 16823.</title>
        <authorList>
            <consortium name="US DOE Joint Genome Institute (JGI-PGF)"/>
            <person name="Lucas S."/>
            <person name="Copeland A."/>
            <person name="Lapidus A."/>
            <person name="Bruce D."/>
            <person name="Goodwin L."/>
            <person name="Pitluck S."/>
            <person name="Kyrpides N."/>
            <person name="Mavromatis K."/>
            <person name="Ivanova N."/>
            <person name="Mikhailova N."/>
            <person name="Pagani I."/>
            <person name="Chertkov O."/>
            <person name="Detter J.C."/>
            <person name="Han C."/>
            <person name="Tapia R."/>
            <person name="Land M."/>
            <person name="Hauser L."/>
            <person name="Markowitz V."/>
            <person name="Cheng J.-F."/>
            <person name="Hugenholtz P."/>
            <person name="Woyke T."/>
            <person name="Wu D."/>
            <person name="Tindall B."/>
            <person name="Pomrenke H.G."/>
            <person name="Brambilla E."/>
            <person name="Klenk H.-P."/>
            <person name="Eisen J.A."/>
        </authorList>
    </citation>
    <scope>NUCLEOTIDE SEQUENCE [LARGE SCALE GENOMIC DNA]</scope>
    <source>
        <strain evidence="7">DSM 16823 / RW262 / RW262</strain>
    </source>
</reference>
<dbReference type="eggNOG" id="COG2207">
    <property type="taxonomic scope" value="Bacteria"/>
</dbReference>
<dbReference type="PROSITE" id="PS01124">
    <property type="entry name" value="HTH_ARAC_FAMILY_2"/>
    <property type="match status" value="1"/>
</dbReference>
<dbReference type="RefSeq" id="WP_013687015.1">
    <property type="nucleotide sequence ID" value="NC_015321.1"/>
</dbReference>
<organism evidence="6 7">
    <name type="scientific">Fluviicola taffensis (strain DSM 16823 / NCIMB 13979 / RW262)</name>
    <dbReference type="NCBI Taxonomy" id="755732"/>
    <lineage>
        <taxon>Bacteria</taxon>
        <taxon>Pseudomonadati</taxon>
        <taxon>Bacteroidota</taxon>
        <taxon>Flavobacteriia</taxon>
        <taxon>Flavobacteriales</taxon>
        <taxon>Crocinitomicaceae</taxon>
        <taxon>Fluviicola</taxon>
    </lineage>
</organism>
<feature type="transmembrane region" description="Helical" evidence="4">
    <location>
        <begin position="57"/>
        <end position="76"/>
    </location>
</feature>
<feature type="transmembrane region" description="Helical" evidence="4">
    <location>
        <begin position="129"/>
        <end position="151"/>
    </location>
</feature>
<dbReference type="Pfam" id="PF12833">
    <property type="entry name" value="HTH_18"/>
    <property type="match status" value="1"/>
</dbReference>
<dbReference type="Gene3D" id="1.10.10.60">
    <property type="entry name" value="Homeodomain-like"/>
    <property type="match status" value="2"/>
</dbReference>
<sequence>MFFIAGFSIACFLLFLFLFKKRKEVPDYILASWLVIIALHLALHYLRFSELDIKHPWLLGIILPIPVLHALFLYFYTITLTENRIPRVPVIFLHFIPFFCLIGLAIPFYTLTPAEKVTVFKNQGQGFEWYSIVQLSFILLSGAFYSLATILKIRTHRRKIQDYLSNTDQKMLRWLEYLVVGLGLIWLLTLFFDDTIIFGGVTVFILFIGFFGINQISIFTTISVANSSVDPNPTSIPDSENKKEKYLKSGLEREQVSMIMSKLEQFMTQEKPFKESELTLNDLARRMDLNPNQLSQVINSETGNTFYHYINTFRINEFLYLLSLPENKKFTFLALAYDCGFNSKTTFNKYFRIQTGKTPTEYFSTI</sequence>
<gene>
    <name evidence="6" type="ordered locus">Fluta_2259</name>
</gene>
<dbReference type="SUPFAM" id="SSF46689">
    <property type="entry name" value="Homeodomain-like"/>
    <property type="match status" value="1"/>
</dbReference>
<accession>F2IAU0</accession>
<feature type="transmembrane region" description="Helical" evidence="4">
    <location>
        <begin position="195"/>
        <end position="213"/>
    </location>
</feature>
<keyword evidence="1" id="KW-0805">Transcription regulation</keyword>
<dbReference type="EMBL" id="CP002542">
    <property type="protein sequence ID" value="AEA44245.1"/>
    <property type="molecule type" value="Genomic_DNA"/>
</dbReference>
<proteinExistence type="predicted"/>
<dbReference type="PANTHER" id="PTHR43280">
    <property type="entry name" value="ARAC-FAMILY TRANSCRIPTIONAL REGULATOR"/>
    <property type="match status" value="1"/>
</dbReference>
<dbReference type="Proteomes" id="UP000007463">
    <property type="component" value="Chromosome"/>
</dbReference>
<dbReference type="InterPro" id="IPR009057">
    <property type="entry name" value="Homeodomain-like_sf"/>
</dbReference>
<evidence type="ECO:0000256" key="1">
    <source>
        <dbReference type="ARBA" id="ARBA00023015"/>
    </source>
</evidence>
<evidence type="ECO:0000256" key="2">
    <source>
        <dbReference type="ARBA" id="ARBA00023125"/>
    </source>
</evidence>
<keyword evidence="2" id="KW-0238">DNA-binding</keyword>
<evidence type="ECO:0000256" key="3">
    <source>
        <dbReference type="ARBA" id="ARBA00023163"/>
    </source>
</evidence>
<dbReference type="InterPro" id="IPR018060">
    <property type="entry name" value="HTH_AraC"/>
</dbReference>
<feature type="transmembrane region" description="Helical" evidence="4">
    <location>
        <begin position="28"/>
        <end position="45"/>
    </location>
</feature>
<feature type="transmembrane region" description="Helical" evidence="4">
    <location>
        <begin position="88"/>
        <end position="109"/>
    </location>
</feature>
<dbReference type="STRING" id="755732.Fluta_2259"/>
<keyword evidence="7" id="KW-1185">Reference proteome</keyword>
<dbReference type="HOGENOM" id="CLU_041408_3_0_10"/>
<name>F2IAU0_FLUTR</name>
<dbReference type="GO" id="GO:0003700">
    <property type="term" value="F:DNA-binding transcription factor activity"/>
    <property type="evidence" value="ECO:0007669"/>
    <property type="project" value="InterPro"/>
</dbReference>
<keyword evidence="4" id="KW-1133">Transmembrane helix</keyword>
<keyword evidence="4" id="KW-0812">Transmembrane</keyword>
<feature type="domain" description="HTH araC/xylS-type" evidence="5">
    <location>
        <begin position="257"/>
        <end position="365"/>
    </location>
</feature>
<dbReference type="PANTHER" id="PTHR43280:SF29">
    <property type="entry name" value="ARAC-FAMILY TRANSCRIPTIONAL REGULATOR"/>
    <property type="match status" value="1"/>
</dbReference>
<reference evidence="6 7" key="1">
    <citation type="journal article" date="2011" name="Stand. Genomic Sci.">
        <title>Complete genome sequence of the gliding freshwater bacterium Fluviicola taffensis type strain (RW262).</title>
        <authorList>
            <person name="Woyke T."/>
            <person name="Chertkov O."/>
            <person name="Lapidus A."/>
            <person name="Nolan M."/>
            <person name="Lucas S."/>
            <person name="Del Rio T.G."/>
            <person name="Tice H."/>
            <person name="Cheng J.F."/>
            <person name="Tapia R."/>
            <person name="Han C."/>
            <person name="Goodwin L."/>
            <person name="Pitluck S."/>
            <person name="Liolios K."/>
            <person name="Pagani I."/>
            <person name="Ivanova N."/>
            <person name="Huntemann M."/>
            <person name="Mavromatis K."/>
            <person name="Mikhailova N."/>
            <person name="Pati A."/>
            <person name="Chen A."/>
            <person name="Palaniappan K."/>
            <person name="Land M."/>
            <person name="Hauser L."/>
            <person name="Brambilla E.M."/>
            <person name="Rohde M."/>
            <person name="Mwirichia R."/>
            <person name="Sikorski J."/>
            <person name="Tindall B.J."/>
            <person name="Goker M."/>
            <person name="Bristow J."/>
            <person name="Eisen J.A."/>
            <person name="Markowitz V."/>
            <person name="Hugenholtz P."/>
            <person name="Klenk H.P."/>
            <person name="Kyrpides N.C."/>
        </authorList>
    </citation>
    <scope>NUCLEOTIDE SEQUENCE [LARGE SCALE GENOMIC DNA]</scope>
    <source>
        <strain evidence="7">DSM 16823 / RW262 / RW262</strain>
    </source>
</reference>
<feature type="transmembrane region" description="Helical" evidence="4">
    <location>
        <begin position="6"/>
        <end position="21"/>
    </location>
</feature>
<dbReference type="AlphaFoldDB" id="F2IAU0"/>
<evidence type="ECO:0000259" key="5">
    <source>
        <dbReference type="PROSITE" id="PS01124"/>
    </source>
</evidence>
<dbReference type="SMART" id="SM00342">
    <property type="entry name" value="HTH_ARAC"/>
    <property type="match status" value="1"/>
</dbReference>
<keyword evidence="3" id="KW-0804">Transcription</keyword>
<evidence type="ECO:0000256" key="4">
    <source>
        <dbReference type="SAM" id="Phobius"/>
    </source>
</evidence>
<evidence type="ECO:0000313" key="7">
    <source>
        <dbReference type="Proteomes" id="UP000007463"/>
    </source>
</evidence>
<evidence type="ECO:0000313" key="6">
    <source>
        <dbReference type="EMBL" id="AEA44245.1"/>
    </source>
</evidence>
<keyword evidence="4" id="KW-0472">Membrane</keyword>
<protein>
    <submittedName>
        <fullName evidence="6">Helix-turn-helix, AraC domain protein</fullName>
    </submittedName>
</protein>
<dbReference type="KEGG" id="fte:Fluta_2259"/>
<feature type="transmembrane region" description="Helical" evidence="4">
    <location>
        <begin position="172"/>
        <end position="189"/>
    </location>
</feature>
<dbReference type="OrthoDB" id="6283866at2"/>
<dbReference type="GO" id="GO:0043565">
    <property type="term" value="F:sequence-specific DNA binding"/>
    <property type="evidence" value="ECO:0007669"/>
    <property type="project" value="InterPro"/>
</dbReference>